<organism evidence="1 2">
    <name type="scientific">Lignipirellula cremea</name>
    <dbReference type="NCBI Taxonomy" id="2528010"/>
    <lineage>
        <taxon>Bacteria</taxon>
        <taxon>Pseudomonadati</taxon>
        <taxon>Planctomycetota</taxon>
        <taxon>Planctomycetia</taxon>
        <taxon>Pirellulales</taxon>
        <taxon>Pirellulaceae</taxon>
        <taxon>Lignipirellula</taxon>
    </lineage>
</organism>
<dbReference type="PROSITE" id="PS51318">
    <property type="entry name" value="TAT"/>
    <property type="match status" value="1"/>
</dbReference>
<dbReference type="KEGG" id="lcre:Pla8534_11980"/>
<dbReference type="Pfam" id="PF07586">
    <property type="entry name" value="HXXSHH"/>
    <property type="match status" value="1"/>
</dbReference>
<sequence length="428" mass="47370">MKSTTPLSRRTVLRGIGGAVLGLPLLEAMAPVVRAAGAPPATTPRRLIAMNFGLGLYGKAFFPEQAGKDYQPSPYLERLADHRDDFTVVSGLCHPGISGGHASESSIFTSTPNDTGKAFRNGVSLDELIAEKLGDQTRYASLRMAHQHVNLSWNRQGAPLPYDGDITQVYDRLFGIENPADRALQRKRLRSGRSILDVVGDSAKRLEKNLSRLDQHKLDEYYSSVRDVEVRLAKDESWFDRPKPQVDMKPPTKDQVRGLNSFERMRMFFDLAFLAIQTDSTRCIAYAAPTTATITIPGENITNSYHNLTHHGMDPENIRQMMLIECVFMDELGKLLTRLKETQEDGDRLLDRTSVLVTSNLGNGAGHGCKNLPVLLAGGGFQHGQHLEFNPPNQTPLANLYVSLLQRLGIEEEQFGTSTNTLTGLVAR</sequence>
<evidence type="ECO:0000313" key="1">
    <source>
        <dbReference type="EMBL" id="QDU93418.1"/>
    </source>
</evidence>
<proteinExistence type="predicted"/>
<dbReference type="Proteomes" id="UP000317648">
    <property type="component" value="Chromosome"/>
</dbReference>
<dbReference type="EMBL" id="CP036433">
    <property type="protein sequence ID" value="QDU93418.1"/>
    <property type="molecule type" value="Genomic_DNA"/>
</dbReference>
<dbReference type="InterPro" id="IPR006311">
    <property type="entry name" value="TAT_signal"/>
</dbReference>
<dbReference type="InterPro" id="IPR011447">
    <property type="entry name" value="DUF1552"/>
</dbReference>
<accession>A0A518DNK2</accession>
<gene>
    <name evidence="1" type="ORF">Pla8534_11980</name>
</gene>
<evidence type="ECO:0000313" key="2">
    <source>
        <dbReference type="Proteomes" id="UP000317648"/>
    </source>
</evidence>
<dbReference type="AlphaFoldDB" id="A0A518DNK2"/>
<keyword evidence="2" id="KW-1185">Reference proteome</keyword>
<dbReference type="RefSeq" id="WP_145050202.1">
    <property type="nucleotide sequence ID" value="NZ_CP036433.1"/>
</dbReference>
<evidence type="ECO:0008006" key="3">
    <source>
        <dbReference type="Google" id="ProtNLM"/>
    </source>
</evidence>
<name>A0A518DNK2_9BACT</name>
<dbReference type="OrthoDB" id="9146593at2"/>
<protein>
    <recommendedName>
        <fullName evidence="3">DUF1552 domain-containing protein</fullName>
    </recommendedName>
</protein>
<reference evidence="1 2" key="1">
    <citation type="submission" date="2019-02" db="EMBL/GenBank/DDBJ databases">
        <title>Deep-cultivation of Planctomycetes and their phenomic and genomic characterization uncovers novel biology.</title>
        <authorList>
            <person name="Wiegand S."/>
            <person name="Jogler M."/>
            <person name="Boedeker C."/>
            <person name="Pinto D."/>
            <person name="Vollmers J."/>
            <person name="Rivas-Marin E."/>
            <person name="Kohn T."/>
            <person name="Peeters S.H."/>
            <person name="Heuer A."/>
            <person name="Rast P."/>
            <person name="Oberbeckmann S."/>
            <person name="Bunk B."/>
            <person name="Jeske O."/>
            <person name="Meyerdierks A."/>
            <person name="Storesund J.E."/>
            <person name="Kallscheuer N."/>
            <person name="Luecker S."/>
            <person name="Lage O.M."/>
            <person name="Pohl T."/>
            <person name="Merkel B.J."/>
            <person name="Hornburger P."/>
            <person name="Mueller R.-W."/>
            <person name="Bruemmer F."/>
            <person name="Labrenz M."/>
            <person name="Spormann A.M."/>
            <person name="Op den Camp H."/>
            <person name="Overmann J."/>
            <person name="Amann R."/>
            <person name="Jetten M.S.M."/>
            <person name="Mascher T."/>
            <person name="Medema M.H."/>
            <person name="Devos D.P."/>
            <person name="Kaster A.-K."/>
            <person name="Ovreas L."/>
            <person name="Rohde M."/>
            <person name="Galperin M.Y."/>
            <person name="Jogler C."/>
        </authorList>
    </citation>
    <scope>NUCLEOTIDE SEQUENCE [LARGE SCALE GENOMIC DNA]</scope>
    <source>
        <strain evidence="1 2">Pla85_3_4</strain>
    </source>
</reference>